<dbReference type="AlphaFoldDB" id="A0A1Y3LJA0"/>
<sequence length="184" mass="19802">MAAHRLILALALTGATAVQAGALPPPAYQLAAARAGIPASVLFAIALQESGTPLRGQLMPWPWTLNVAGTPLRFARRDDACAALKQALVRHDPKRIDVGLGQTNLGYHPDRYHSACEALDPRANLAVTAELLRAHYADSGDWIVAAGRYHRPAGGKPAAQYRRQFSQHWQRVQAVVASPRGPQP</sequence>
<dbReference type="EMBL" id="NFSB01000048">
    <property type="protein sequence ID" value="OUM38249.1"/>
    <property type="molecule type" value="Genomic_DNA"/>
</dbReference>
<feature type="chain" id="PRO_5012870157" evidence="1">
    <location>
        <begin position="21"/>
        <end position="184"/>
    </location>
</feature>
<comment type="caution">
    <text evidence="2">The sequence shown here is derived from an EMBL/GenBank/DDBJ whole genome shotgun (WGS) entry which is preliminary data.</text>
</comment>
<proteinExistence type="predicted"/>
<organism evidence="2 3">
    <name type="scientific">Pseudomonas putida</name>
    <name type="common">Arthrobacter siderocapsulatus</name>
    <dbReference type="NCBI Taxonomy" id="303"/>
    <lineage>
        <taxon>Bacteria</taxon>
        <taxon>Pseudomonadati</taxon>
        <taxon>Pseudomonadota</taxon>
        <taxon>Gammaproteobacteria</taxon>
        <taxon>Pseudomonadales</taxon>
        <taxon>Pseudomonadaceae</taxon>
        <taxon>Pseudomonas</taxon>
    </lineage>
</organism>
<accession>A0A1Y3LJA0</accession>
<dbReference type="RefSeq" id="WP_086974450.1">
    <property type="nucleotide sequence ID" value="NZ_NFSB01000048.1"/>
</dbReference>
<dbReference type="InterPro" id="IPR023346">
    <property type="entry name" value="Lysozyme-like_dom_sf"/>
</dbReference>
<evidence type="ECO:0000313" key="3">
    <source>
        <dbReference type="Proteomes" id="UP000196082"/>
    </source>
</evidence>
<feature type="signal peptide" evidence="1">
    <location>
        <begin position="1"/>
        <end position="20"/>
    </location>
</feature>
<protein>
    <submittedName>
        <fullName evidence="2">Transglycosylase</fullName>
    </submittedName>
</protein>
<dbReference type="SUPFAM" id="SSF53955">
    <property type="entry name" value="Lysozyme-like"/>
    <property type="match status" value="1"/>
</dbReference>
<evidence type="ECO:0000256" key="1">
    <source>
        <dbReference type="SAM" id="SignalP"/>
    </source>
</evidence>
<keyword evidence="1" id="KW-0732">Signal</keyword>
<evidence type="ECO:0000313" key="2">
    <source>
        <dbReference type="EMBL" id="OUM38249.1"/>
    </source>
</evidence>
<gene>
    <name evidence="2" type="ORF">B8W72_02285</name>
</gene>
<name>A0A1Y3LJA0_PSEPU</name>
<dbReference type="Proteomes" id="UP000196082">
    <property type="component" value="Unassembled WGS sequence"/>
</dbReference>
<reference evidence="2 3" key="1">
    <citation type="submission" date="2017-05" db="EMBL/GenBank/DDBJ databases">
        <title>Whole genome sequence of Pseudomonas putida isolate 1312 commercialized as a biostimulant.</title>
        <authorList>
            <person name="Crovadore J."/>
            <person name="Blanc P."/>
            <person name="Chablais R."/>
            <person name="Cochard B."/>
            <person name="Grizard D."/>
            <person name="Lefort F."/>
        </authorList>
    </citation>
    <scope>NUCLEOTIDE SEQUENCE [LARGE SCALE GENOMIC DNA]</scope>
    <source>
        <strain evidence="2 3">1312</strain>
    </source>
</reference>